<evidence type="ECO:0000313" key="1">
    <source>
        <dbReference type="EMBL" id="TWU55863.1"/>
    </source>
</evidence>
<accession>A0A5C6F230</accession>
<sequence length="220" mass="24899">MLGLGAICLAGLPIARAQSGTILLSELPPPPVAIAELLKQADIRFCYGWQEKPSSMTMPSGRRLDALTVYKMKYDFRTQNRLQRRGSRQQMVTTIRLGRTGLTCGHVVWFRDLPNRETFWTNWLVLHELDHVRISSDPRHEKQFRKRLSENAVLVQQSGGSVSTFNGQSQQSAKGRVEAVFREITTLVDIRYKELDRLTDHGLRALPKDTTLDAILNGSP</sequence>
<comment type="caution">
    <text evidence="1">The sequence shown here is derived from an EMBL/GenBank/DDBJ whole genome shotgun (WGS) entry which is preliminary data.</text>
</comment>
<proteinExistence type="predicted"/>
<keyword evidence="2" id="KW-1185">Reference proteome</keyword>
<dbReference type="AlphaFoldDB" id="A0A5C6F230"/>
<name>A0A5C6F230_9BACT</name>
<protein>
    <submittedName>
        <fullName evidence="1">Uncharacterized protein</fullName>
    </submittedName>
</protein>
<reference evidence="1 2" key="1">
    <citation type="submission" date="2019-02" db="EMBL/GenBank/DDBJ databases">
        <title>Deep-cultivation of Planctomycetes and their phenomic and genomic characterization uncovers novel biology.</title>
        <authorList>
            <person name="Wiegand S."/>
            <person name="Jogler M."/>
            <person name="Boedeker C."/>
            <person name="Pinto D."/>
            <person name="Vollmers J."/>
            <person name="Rivas-Marin E."/>
            <person name="Kohn T."/>
            <person name="Peeters S.H."/>
            <person name="Heuer A."/>
            <person name="Rast P."/>
            <person name="Oberbeckmann S."/>
            <person name="Bunk B."/>
            <person name="Jeske O."/>
            <person name="Meyerdierks A."/>
            <person name="Storesund J.E."/>
            <person name="Kallscheuer N."/>
            <person name="Luecker S."/>
            <person name="Lage O.M."/>
            <person name="Pohl T."/>
            <person name="Merkel B.J."/>
            <person name="Hornburger P."/>
            <person name="Mueller R.-W."/>
            <person name="Bruemmer F."/>
            <person name="Labrenz M."/>
            <person name="Spormann A.M."/>
            <person name="Op Den Camp H."/>
            <person name="Overmann J."/>
            <person name="Amann R."/>
            <person name="Jetten M.S.M."/>
            <person name="Mascher T."/>
            <person name="Medema M.H."/>
            <person name="Devos D.P."/>
            <person name="Kaster A.-K."/>
            <person name="Ovreas L."/>
            <person name="Rohde M."/>
            <person name="Galperin M.Y."/>
            <person name="Jogler C."/>
        </authorList>
    </citation>
    <scope>NUCLEOTIDE SEQUENCE [LARGE SCALE GENOMIC DNA]</scope>
    <source>
        <strain evidence="1 2">Poly59</strain>
    </source>
</reference>
<evidence type="ECO:0000313" key="2">
    <source>
        <dbReference type="Proteomes" id="UP000317977"/>
    </source>
</evidence>
<gene>
    <name evidence="1" type="ORF">Poly59_21660</name>
</gene>
<dbReference type="EMBL" id="SJPX01000002">
    <property type="protein sequence ID" value="TWU55863.1"/>
    <property type="molecule type" value="Genomic_DNA"/>
</dbReference>
<dbReference type="Proteomes" id="UP000317977">
    <property type="component" value="Unassembled WGS sequence"/>
</dbReference>
<organism evidence="1 2">
    <name type="scientific">Rubripirellula reticaptiva</name>
    <dbReference type="NCBI Taxonomy" id="2528013"/>
    <lineage>
        <taxon>Bacteria</taxon>
        <taxon>Pseudomonadati</taxon>
        <taxon>Planctomycetota</taxon>
        <taxon>Planctomycetia</taxon>
        <taxon>Pirellulales</taxon>
        <taxon>Pirellulaceae</taxon>
        <taxon>Rubripirellula</taxon>
    </lineage>
</organism>